<feature type="region of interest" description="Disordered" evidence="1">
    <location>
        <begin position="257"/>
        <end position="284"/>
    </location>
</feature>
<dbReference type="GeneID" id="101493382"/>
<dbReference type="Proteomes" id="UP000087171">
    <property type="component" value="Chromosome Ca8"/>
</dbReference>
<dbReference type="RefSeq" id="XP_004512016.1">
    <property type="nucleotide sequence ID" value="XM_004511959.3"/>
</dbReference>
<dbReference type="InterPro" id="IPR006886">
    <property type="entry name" value="RNA_pol_III_Rpc5"/>
</dbReference>
<feature type="compositionally biased region" description="Basic and acidic residues" evidence="1">
    <location>
        <begin position="90"/>
        <end position="114"/>
    </location>
</feature>
<name>A0A1S2YYP6_CICAR</name>
<feature type="compositionally biased region" description="Polar residues" evidence="1">
    <location>
        <begin position="40"/>
        <end position="49"/>
    </location>
</feature>
<accession>A0A1S2YYP6</accession>
<keyword evidence="3 4" id="KW-0240">DNA-directed RNA polymerase</keyword>
<dbReference type="OrthoDB" id="340681at2759"/>
<organism evidence="2 3">
    <name type="scientific">Cicer arietinum</name>
    <name type="common">Chickpea</name>
    <name type="synonym">Garbanzo</name>
    <dbReference type="NCBI Taxonomy" id="3827"/>
    <lineage>
        <taxon>Eukaryota</taxon>
        <taxon>Viridiplantae</taxon>
        <taxon>Streptophyta</taxon>
        <taxon>Embryophyta</taxon>
        <taxon>Tracheophyta</taxon>
        <taxon>Spermatophyta</taxon>
        <taxon>Magnoliopsida</taxon>
        <taxon>eudicotyledons</taxon>
        <taxon>Gunneridae</taxon>
        <taxon>Pentapetalae</taxon>
        <taxon>rosids</taxon>
        <taxon>fabids</taxon>
        <taxon>Fabales</taxon>
        <taxon>Fabaceae</taxon>
        <taxon>Papilionoideae</taxon>
        <taxon>50 kb inversion clade</taxon>
        <taxon>NPAAA clade</taxon>
        <taxon>Hologalegina</taxon>
        <taxon>IRL clade</taxon>
        <taxon>Cicereae</taxon>
        <taxon>Cicer</taxon>
    </lineage>
</organism>
<dbReference type="KEGG" id="cam:101493382"/>
<dbReference type="eggNOG" id="KOG2354">
    <property type="taxonomic scope" value="Eukaryota"/>
</dbReference>
<dbReference type="Pfam" id="PF04801">
    <property type="entry name" value="RPC5"/>
    <property type="match status" value="1"/>
</dbReference>
<reference evidence="3 4" key="2">
    <citation type="submission" date="2025-04" db="UniProtKB">
        <authorList>
            <consortium name="RefSeq"/>
        </authorList>
    </citation>
    <scope>IDENTIFICATION</scope>
    <source>
        <tissue evidence="3 4">Etiolated seedlings</tissue>
    </source>
</reference>
<feature type="compositionally biased region" description="Polar residues" evidence="1">
    <location>
        <begin position="534"/>
        <end position="543"/>
    </location>
</feature>
<evidence type="ECO:0000313" key="2">
    <source>
        <dbReference type="Proteomes" id="UP000087171"/>
    </source>
</evidence>
<evidence type="ECO:0000256" key="1">
    <source>
        <dbReference type="SAM" id="MobiDB-lite"/>
    </source>
</evidence>
<evidence type="ECO:0000313" key="4">
    <source>
        <dbReference type="RefSeq" id="XP_004512017.1"/>
    </source>
</evidence>
<dbReference type="AlphaFoldDB" id="A0A1S2YYP6"/>
<dbReference type="PANTHER" id="PTHR12069:SF0">
    <property type="entry name" value="DNA-DIRECTED RNA POLYMERASE III SUBUNIT RPC5"/>
    <property type="match status" value="1"/>
</dbReference>
<dbReference type="GO" id="GO:0005666">
    <property type="term" value="C:RNA polymerase III complex"/>
    <property type="evidence" value="ECO:0007669"/>
    <property type="project" value="TreeGrafter"/>
</dbReference>
<dbReference type="GO" id="GO:0042797">
    <property type="term" value="P:tRNA transcription by RNA polymerase III"/>
    <property type="evidence" value="ECO:0007669"/>
    <property type="project" value="TreeGrafter"/>
</dbReference>
<dbReference type="PaxDb" id="3827-XP_004512016.1"/>
<proteinExistence type="predicted"/>
<dbReference type="PANTHER" id="PTHR12069">
    <property type="entry name" value="DNA-DIRECTED RNA POLYMERASES III 80 KDA POLYPEPTIDE RNA POLYMERASE III SUBUNIT 5"/>
    <property type="match status" value="1"/>
</dbReference>
<sequence>MDFDDLEPPNQAVASRVSRFAPKSSKLKPKKEPHLVPKQEPSSLPSTKTEPQEPGLTAKQDENCFETMAPTQTKPEPTQTKPEPTQTKPEPNDAVKNDVVLKPEAKEDSTRVDSVDEEMAEAEEDSRQVDDPMEEEDAVVRVIDVYFSPSIDADTQLYILQYPLRPNWRPYDFDEECEEVRLNPKSSEVQIDLSVDLRSSNVDEDQANKLNYKKQTLSTKWKPPPADGCAVGLLMGDKLHLHPVNAVVQLRPSRDHLNAGGSVKKNVGAKSEGSIEDKSVATSKMQNKSDGDECWVPLKYHGCKSDISSRYFQQMVAQESSPINFEMSSYDYIATLCPGVSSNTLAKGPSKRRLLALPVEERLEKMLIEGPPLHRFSAIKHFAPEYSDDELLNFLQQHALLLWGFWVPKSRLLYPRGGVEMMARNYALVMLSKSLKVLSSDLKLKKALGDHVKNFLNQFALEKIDLKDKVSYWKFTETPDESFKKKFPNVVKQQEEIFKILDQELSSVLSNVGKPRESESAVTNSGVNSDLVRSANSNPQVTSPGEVPPRKMTMSSETRHALPIALKKLFQTHKVCSFQLICQELRGLALAKTMLPKGGSKIAVDAAQSLDVPQDELKAVLGEVACDIHGCYVLQSSQDDPFRDVVIDMLRGSGPNGKLKKAEILEAARRKLNRDVPNNEYIKVSFLLV</sequence>
<dbReference type="RefSeq" id="XP_004512017.1">
    <property type="nucleotide sequence ID" value="XM_004511960.3"/>
</dbReference>
<feature type="compositionally biased region" description="Low complexity" evidence="1">
    <location>
        <begin position="70"/>
        <end position="89"/>
    </location>
</feature>
<gene>
    <name evidence="3 4" type="primary">LOC101493382</name>
</gene>
<protein>
    <submittedName>
        <fullName evidence="3 4">DNA-directed RNA polymerase III subunit RPC5</fullName>
    </submittedName>
</protein>
<feature type="region of interest" description="Disordered" evidence="1">
    <location>
        <begin position="516"/>
        <end position="552"/>
    </location>
</feature>
<feature type="compositionally biased region" description="Acidic residues" evidence="1">
    <location>
        <begin position="115"/>
        <end position="124"/>
    </location>
</feature>
<dbReference type="STRING" id="3827.A0A1S2YYP6"/>
<keyword evidence="2" id="KW-1185">Reference proteome</keyword>
<reference evidence="2" key="1">
    <citation type="journal article" date="2013" name="Nat. Biotechnol.">
        <title>Draft genome sequence of chickpea (Cicer arietinum) provides a resource for trait improvement.</title>
        <authorList>
            <person name="Varshney R.K."/>
            <person name="Song C."/>
            <person name="Saxena R.K."/>
            <person name="Azam S."/>
            <person name="Yu S."/>
            <person name="Sharpe A.G."/>
            <person name="Cannon S."/>
            <person name="Baek J."/>
            <person name="Rosen B.D."/>
            <person name="Tar'an B."/>
            <person name="Millan T."/>
            <person name="Zhang X."/>
            <person name="Ramsay L.D."/>
            <person name="Iwata A."/>
            <person name="Wang Y."/>
            <person name="Nelson W."/>
            <person name="Farmer A.D."/>
            <person name="Gaur P.M."/>
            <person name="Soderlund C."/>
            <person name="Penmetsa R.V."/>
            <person name="Xu C."/>
            <person name="Bharti A.K."/>
            <person name="He W."/>
            <person name="Winter P."/>
            <person name="Zhao S."/>
            <person name="Hane J.K."/>
            <person name="Carrasquilla-Garcia N."/>
            <person name="Condie J.A."/>
            <person name="Upadhyaya H.D."/>
            <person name="Luo M.C."/>
            <person name="Thudi M."/>
            <person name="Gowda C.L."/>
            <person name="Singh N.P."/>
            <person name="Lichtenzveig J."/>
            <person name="Gali K.K."/>
            <person name="Rubio J."/>
            <person name="Nadarajan N."/>
            <person name="Dolezel J."/>
            <person name="Bansal K.C."/>
            <person name="Xu X."/>
            <person name="Edwards D."/>
            <person name="Zhang G."/>
            <person name="Kahl G."/>
            <person name="Gil J."/>
            <person name="Singh K.B."/>
            <person name="Datta S.K."/>
            <person name="Jackson S.A."/>
            <person name="Wang J."/>
            <person name="Cook D.R."/>
        </authorList>
    </citation>
    <scope>NUCLEOTIDE SEQUENCE [LARGE SCALE GENOMIC DNA]</scope>
    <source>
        <strain evidence="2">cv. CDC Frontier</strain>
    </source>
</reference>
<feature type="region of interest" description="Disordered" evidence="1">
    <location>
        <begin position="1"/>
        <end position="134"/>
    </location>
</feature>
<evidence type="ECO:0000313" key="3">
    <source>
        <dbReference type="RefSeq" id="XP_004512016.1"/>
    </source>
</evidence>
<keyword evidence="3 4" id="KW-0804">Transcription</keyword>